<name>A0A0C2V5Y2_PARME</name>
<dbReference type="STRING" id="272627.CCC_02526"/>
<keyword evidence="1" id="KW-1133">Transmembrane helix</keyword>
<dbReference type="NCBIfam" id="NF040988">
    <property type="entry name" value="MamL"/>
    <property type="match status" value="1"/>
</dbReference>
<dbReference type="AlphaFoldDB" id="A0A0C2V5Y2"/>
<feature type="transmembrane region" description="Helical" evidence="1">
    <location>
        <begin position="38"/>
        <end position="62"/>
    </location>
</feature>
<dbReference type="EMBL" id="JXSL01000011">
    <property type="protein sequence ID" value="KIM00477.1"/>
    <property type="molecule type" value="Genomic_DNA"/>
</dbReference>
<dbReference type="RefSeq" id="WP_041039446.1">
    <property type="nucleotide sequence ID" value="NZ_JXSL01000011.1"/>
</dbReference>
<organism evidence="2 3">
    <name type="scientific">Paramagnetospirillum magnetotacticum MS-1</name>
    <dbReference type="NCBI Taxonomy" id="272627"/>
    <lineage>
        <taxon>Bacteria</taxon>
        <taxon>Pseudomonadati</taxon>
        <taxon>Pseudomonadota</taxon>
        <taxon>Alphaproteobacteria</taxon>
        <taxon>Rhodospirillales</taxon>
        <taxon>Magnetospirillaceae</taxon>
        <taxon>Paramagnetospirillum</taxon>
    </lineage>
</organism>
<sequence>MVRLIGSLVFGGLIVLLASSNSHMVETRLGPLAMIAPHFVVLGITFFLGFATGIVSVLANVMTRRKQKSPGKSIVIKR</sequence>
<dbReference type="OrthoDB" id="7359835at2"/>
<reference evidence="2 3" key="1">
    <citation type="submission" date="2015-01" db="EMBL/GenBank/DDBJ databases">
        <title>Genome Sequence of Magnetospirillum magnetotacticum Strain MS-1.</title>
        <authorList>
            <person name="Marinov G.K."/>
            <person name="Smalley M.D."/>
            <person name="DeSalvo G."/>
        </authorList>
    </citation>
    <scope>NUCLEOTIDE SEQUENCE [LARGE SCALE GENOMIC DNA]</scope>
    <source>
        <strain evidence="2 3">MS-1</strain>
    </source>
</reference>
<keyword evidence="1" id="KW-0472">Membrane</keyword>
<accession>A0A0C2V5Y2</accession>
<gene>
    <name evidence="2" type="ORF">CCC_02526</name>
</gene>
<protein>
    <submittedName>
        <fullName evidence="2">Magnetosome protein MamL protein</fullName>
    </submittedName>
</protein>
<evidence type="ECO:0000313" key="2">
    <source>
        <dbReference type="EMBL" id="KIM00477.1"/>
    </source>
</evidence>
<evidence type="ECO:0000313" key="3">
    <source>
        <dbReference type="Proteomes" id="UP000031971"/>
    </source>
</evidence>
<evidence type="ECO:0000256" key="1">
    <source>
        <dbReference type="SAM" id="Phobius"/>
    </source>
</evidence>
<keyword evidence="3" id="KW-1185">Reference proteome</keyword>
<keyword evidence="1" id="KW-0812">Transmembrane</keyword>
<dbReference type="Proteomes" id="UP000031971">
    <property type="component" value="Unassembled WGS sequence"/>
</dbReference>
<comment type="caution">
    <text evidence="2">The sequence shown here is derived from an EMBL/GenBank/DDBJ whole genome shotgun (WGS) entry which is preliminary data.</text>
</comment>
<proteinExistence type="predicted"/>